<sequence>MKISVKCFSSLHNGDTCRHDRGRTVSLTGGTTTAKTLADHVRIPERDIALVFVNGRRTGIGKRLADGDRVAFVPAVGGM</sequence>
<dbReference type="AlphaFoldDB" id="A0A5K7YL81"/>
<gene>
    <name evidence="2" type="ORF">DSCA_28800</name>
</gene>
<dbReference type="EMBL" id="AP021874">
    <property type="protein sequence ID" value="BBO68950.1"/>
    <property type="molecule type" value="Genomic_DNA"/>
</dbReference>
<feature type="domain" description="Ubiquitin Mut7-C" evidence="1">
    <location>
        <begin position="18"/>
        <end position="75"/>
    </location>
</feature>
<reference evidence="2 3" key="1">
    <citation type="submission" date="2019-11" db="EMBL/GenBank/DDBJ databases">
        <title>Comparative genomics of hydrocarbon-degrading Desulfosarcina strains.</title>
        <authorList>
            <person name="Watanabe M."/>
            <person name="Kojima H."/>
            <person name="Fukui M."/>
        </authorList>
    </citation>
    <scope>NUCLEOTIDE SEQUENCE [LARGE SCALE GENOMIC DNA]</scope>
    <source>
        <strain evidence="2 3">PL12</strain>
    </source>
</reference>
<dbReference type="InterPro" id="IPR012675">
    <property type="entry name" value="Beta-grasp_dom_sf"/>
</dbReference>
<dbReference type="Proteomes" id="UP000427906">
    <property type="component" value="Chromosome"/>
</dbReference>
<dbReference type="OrthoDB" id="9801945at2"/>
<name>A0A5K7YL81_9BACT</name>
<dbReference type="KEGG" id="dalk:DSCA_28800"/>
<evidence type="ECO:0000259" key="1">
    <source>
        <dbReference type="Pfam" id="PF14451"/>
    </source>
</evidence>
<dbReference type="RefSeq" id="WP_155317040.1">
    <property type="nucleotide sequence ID" value="NZ_AP021874.1"/>
</dbReference>
<evidence type="ECO:0000313" key="2">
    <source>
        <dbReference type="EMBL" id="BBO68950.1"/>
    </source>
</evidence>
<protein>
    <recommendedName>
        <fullName evidence="1">Ubiquitin Mut7-C domain-containing protein</fullName>
    </recommendedName>
</protein>
<dbReference type="Gene3D" id="3.10.20.30">
    <property type="match status" value="1"/>
</dbReference>
<keyword evidence="3" id="KW-1185">Reference proteome</keyword>
<dbReference type="Pfam" id="PF14451">
    <property type="entry name" value="Ub-Mut7C"/>
    <property type="match status" value="1"/>
</dbReference>
<accession>A0A5K7YL81</accession>
<proteinExistence type="predicted"/>
<dbReference type="InterPro" id="IPR027798">
    <property type="entry name" value="Ub_Mut7C"/>
</dbReference>
<dbReference type="InterPro" id="IPR016155">
    <property type="entry name" value="Mopterin_synth/thiamin_S_b"/>
</dbReference>
<evidence type="ECO:0000313" key="3">
    <source>
        <dbReference type="Proteomes" id="UP000427906"/>
    </source>
</evidence>
<dbReference type="SUPFAM" id="SSF54285">
    <property type="entry name" value="MoaD/ThiS"/>
    <property type="match status" value="1"/>
</dbReference>
<organism evidence="2 3">
    <name type="scientific">Desulfosarcina alkanivorans</name>
    <dbReference type="NCBI Taxonomy" id="571177"/>
    <lineage>
        <taxon>Bacteria</taxon>
        <taxon>Pseudomonadati</taxon>
        <taxon>Thermodesulfobacteriota</taxon>
        <taxon>Desulfobacteria</taxon>
        <taxon>Desulfobacterales</taxon>
        <taxon>Desulfosarcinaceae</taxon>
        <taxon>Desulfosarcina</taxon>
    </lineage>
</organism>